<accession>A0ABU9HCR9</accession>
<dbReference type="PANTHER" id="PTHR30537">
    <property type="entry name" value="HTH-TYPE TRANSCRIPTIONAL REGULATOR"/>
    <property type="match status" value="1"/>
</dbReference>
<dbReference type="EMBL" id="JBAKBA010000020">
    <property type="protein sequence ID" value="MEL0659421.1"/>
    <property type="molecule type" value="Genomic_DNA"/>
</dbReference>
<dbReference type="Proteomes" id="UP001366060">
    <property type="component" value="Unassembled WGS sequence"/>
</dbReference>
<reference evidence="6 7" key="1">
    <citation type="submission" date="2024-02" db="EMBL/GenBank/DDBJ databases">
        <title>Bacteria isolated from the canopy kelp, Nereocystis luetkeana.</title>
        <authorList>
            <person name="Pfister C.A."/>
            <person name="Younker I.T."/>
            <person name="Light S.H."/>
        </authorList>
    </citation>
    <scope>NUCLEOTIDE SEQUENCE [LARGE SCALE GENOMIC DNA]</scope>
    <source>
        <strain evidence="6 7">TI.2.07</strain>
    </source>
</reference>
<sequence length="303" mass="33460">MAIFVKVVESGSLSQAAQALGISPSSISRSLARLELAIEEKLLERTTRKMRLTSTGEQVFIQCRDMLTSAKMAVSAAQSNETDITGSLRIAAPKALSRQVLMPMVMDFVKLYPKVSFHFKVADHLIDPIGDEVDLVIRITDNPIEGLVAKKLSSCKQLLCATPAYLKQHGTPTHPNELIQHNCIVLGEIPKDREWKFQAALSSSISSKQSLNDIVEVNVQGTFIVNHSEIRKEAVLQGTGLALFPDFSVADEVKSKALIPLLSDWKVLGNYQGDIVAQYPQSKFIPSQLKVFVRFLEEALKDK</sequence>
<protein>
    <submittedName>
        <fullName evidence="6">LysR family transcriptional regulator</fullName>
    </submittedName>
</protein>
<dbReference type="SUPFAM" id="SSF53850">
    <property type="entry name" value="Periplasmic binding protein-like II"/>
    <property type="match status" value="1"/>
</dbReference>
<keyword evidence="3" id="KW-0238">DNA-binding</keyword>
<organism evidence="6 7">
    <name type="scientific">Psychromonas arctica</name>
    <dbReference type="NCBI Taxonomy" id="168275"/>
    <lineage>
        <taxon>Bacteria</taxon>
        <taxon>Pseudomonadati</taxon>
        <taxon>Pseudomonadota</taxon>
        <taxon>Gammaproteobacteria</taxon>
        <taxon>Alteromonadales</taxon>
        <taxon>Psychromonadaceae</taxon>
        <taxon>Psychromonas</taxon>
    </lineage>
</organism>
<dbReference type="InterPro" id="IPR036390">
    <property type="entry name" value="WH_DNA-bd_sf"/>
</dbReference>
<dbReference type="Pfam" id="PF00126">
    <property type="entry name" value="HTH_1"/>
    <property type="match status" value="1"/>
</dbReference>
<evidence type="ECO:0000256" key="4">
    <source>
        <dbReference type="ARBA" id="ARBA00023163"/>
    </source>
</evidence>
<dbReference type="PROSITE" id="PS50931">
    <property type="entry name" value="HTH_LYSR"/>
    <property type="match status" value="1"/>
</dbReference>
<dbReference type="InterPro" id="IPR000847">
    <property type="entry name" value="LysR_HTH_N"/>
</dbReference>
<keyword evidence="7" id="KW-1185">Reference proteome</keyword>
<keyword evidence="4" id="KW-0804">Transcription</keyword>
<evidence type="ECO:0000313" key="7">
    <source>
        <dbReference type="Proteomes" id="UP001366060"/>
    </source>
</evidence>
<evidence type="ECO:0000313" key="6">
    <source>
        <dbReference type="EMBL" id="MEL0659421.1"/>
    </source>
</evidence>
<dbReference type="Pfam" id="PF03466">
    <property type="entry name" value="LysR_substrate"/>
    <property type="match status" value="1"/>
</dbReference>
<evidence type="ECO:0000256" key="2">
    <source>
        <dbReference type="ARBA" id="ARBA00023015"/>
    </source>
</evidence>
<comment type="caution">
    <text evidence="6">The sequence shown here is derived from an EMBL/GenBank/DDBJ whole genome shotgun (WGS) entry which is preliminary data.</text>
</comment>
<feature type="domain" description="HTH lysR-type" evidence="5">
    <location>
        <begin position="1"/>
        <end position="53"/>
    </location>
</feature>
<evidence type="ECO:0000256" key="1">
    <source>
        <dbReference type="ARBA" id="ARBA00009437"/>
    </source>
</evidence>
<dbReference type="RefSeq" id="WP_341627978.1">
    <property type="nucleotide sequence ID" value="NZ_JBAKBA010000020.1"/>
</dbReference>
<dbReference type="SUPFAM" id="SSF46785">
    <property type="entry name" value="Winged helix' DNA-binding domain"/>
    <property type="match status" value="1"/>
</dbReference>
<keyword evidence="2" id="KW-0805">Transcription regulation</keyword>
<dbReference type="CDD" id="cd08422">
    <property type="entry name" value="PBP2_CrgA_like"/>
    <property type="match status" value="1"/>
</dbReference>
<dbReference type="InterPro" id="IPR005119">
    <property type="entry name" value="LysR_subst-bd"/>
</dbReference>
<dbReference type="Gene3D" id="3.40.190.290">
    <property type="match status" value="1"/>
</dbReference>
<dbReference type="InterPro" id="IPR036388">
    <property type="entry name" value="WH-like_DNA-bd_sf"/>
</dbReference>
<gene>
    <name evidence="6" type="ORF">V6255_09755</name>
</gene>
<dbReference type="InterPro" id="IPR058163">
    <property type="entry name" value="LysR-type_TF_proteobact-type"/>
</dbReference>
<comment type="similarity">
    <text evidence="1">Belongs to the LysR transcriptional regulatory family.</text>
</comment>
<name>A0ABU9HCR9_9GAMM</name>
<dbReference type="Gene3D" id="1.10.10.10">
    <property type="entry name" value="Winged helix-like DNA-binding domain superfamily/Winged helix DNA-binding domain"/>
    <property type="match status" value="1"/>
</dbReference>
<dbReference type="PANTHER" id="PTHR30537:SF5">
    <property type="entry name" value="HTH-TYPE TRANSCRIPTIONAL ACTIVATOR TTDR-RELATED"/>
    <property type="match status" value="1"/>
</dbReference>
<evidence type="ECO:0000256" key="3">
    <source>
        <dbReference type="ARBA" id="ARBA00023125"/>
    </source>
</evidence>
<proteinExistence type="inferred from homology"/>
<evidence type="ECO:0000259" key="5">
    <source>
        <dbReference type="PROSITE" id="PS50931"/>
    </source>
</evidence>